<proteinExistence type="inferred from homology"/>
<dbReference type="EMBL" id="JH725151">
    <property type="protein sequence ID" value="EJP69833.1"/>
    <property type="molecule type" value="Genomic_DNA"/>
</dbReference>
<dbReference type="STRING" id="655819.J5JZT0"/>
<evidence type="ECO:0000256" key="1">
    <source>
        <dbReference type="ARBA" id="ARBA00005964"/>
    </source>
</evidence>
<organism evidence="6 7">
    <name type="scientific">Beauveria bassiana (strain ARSEF 2860)</name>
    <name type="common">White muscardine disease fungus</name>
    <name type="synonym">Tritirachium shiotae</name>
    <dbReference type="NCBI Taxonomy" id="655819"/>
    <lineage>
        <taxon>Eukaryota</taxon>
        <taxon>Fungi</taxon>
        <taxon>Dikarya</taxon>
        <taxon>Ascomycota</taxon>
        <taxon>Pezizomycotina</taxon>
        <taxon>Sordariomycetes</taxon>
        <taxon>Hypocreomycetidae</taxon>
        <taxon>Hypocreales</taxon>
        <taxon>Cordycipitaceae</taxon>
        <taxon>Beauveria</taxon>
    </lineage>
</organism>
<dbReference type="RefSeq" id="XP_008594021.1">
    <property type="nucleotide sequence ID" value="XM_008595799.1"/>
</dbReference>
<dbReference type="OrthoDB" id="408631at2759"/>
<dbReference type="PANTHER" id="PTHR43918:SF4">
    <property type="entry name" value="CARBOXYLIC ESTER HYDROLASE"/>
    <property type="match status" value="1"/>
</dbReference>
<dbReference type="Proteomes" id="UP000002762">
    <property type="component" value="Unassembled WGS sequence"/>
</dbReference>
<dbReference type="InterPro" id="IPR029058">
    <property type="entry name" value="AB_hydrolase_fold"/>
</dbReference>
<evidence type="ECO:0000313" key="6">
    <source>
        <dbReference type="EMBL" id="EJP69833.1"/>
    </source>
</evidence>
<comment type="similarity">
    <text evidence="1 3">Belongs to the type-B carboxylesterase/lipase family.</text>
</comment>
<name>J5JZT0_BEAB2</name>
<keyword evidence="2 3" id="KW-0378">Hydrolase</keyword>
<accession>J5JZT0</accession>
<feature type="domain" description="Carboxylesterase type B" evidence="5">
    <location>
        <begin position="25"/>
        <end position="507"/>
    </location>
</feature>
<dbReference type="HOGENOM" id="CLU_006586_10_4_1"/>
<dbReference type="InterPro" id="IPR019826">
    <property type="entry name" value="Carboxylesterase_B_AS"/>
</dbReference>
<dbReference type="ESTHER" id="beab2-j5jzt0">
    <property type="family name" value="Fungal_carboxylesterase_lipase"/>
</dbReference>
<dbReference type="EC" id="3.1.1.-" evidence="3"/>
<dbReference type="Gene3D" id="3.40.50.1820">
    <property type="entry name" value="alpha/beta hydrolase"/>
    <property type="match status" value="1"/>
</dbReference>
<dbReference type="GeneID" id="19883714"/>
<feature type="signal peptide" evidence="4">
    <location>
        <begin position="1"/>
        <end position="15"/>
    </location>
</feature>
<protein>
    <recommendedName>
        <fullName evidence="3">Carboxylic ester hydrolase</fullName>
        <ecNumber evidence="3">3.1.1.-</ecNumber>
    </recommendedName>
</protein>
<dbReference type="InterPro" id="IPR002018">
    <property type="entry name" value="CarbesteraseB"/>
</dbReference>
<sequence>MKASWILPAVVVVSAAYTTNPPKTPSVTVNGTTFEGLVRNGVDAFLGIRFGQDTGGAARFKAPVPYVYPSSPAVVAATDAGPMCPQVRIDEGDPCSEDCLRLNVVRPRGTQPGAKHTVMVWIYGGSLWVGSKDDIFYQPDGAVLESVRAGEPIVHVAINYRLGAFGFAQDKVLDAEGSTNAGLRDQRLGLEWVRDNIARFGGDPSRVTIYGQSSGGLSVGLQLLAHGGESTKPAPFERGIMQSESAMEIGLSKGDYTRAAMQRLAEHTHCTADTVACLRKLSMKDLLNATVETYLDGPANNIGDIWLPQVDGDFLPDEPMKLIREGRFHKRDAMFGWTEEDLDVAVPDDVATADDTRRAITGLLPFVSQATVDGLLALYPVSEFVTSDPDAAPAEFYRAGRVITDLIMVCPAAFFSRYLSAASPDTSNYMYMWNQTTLSLPVVRVAHTSELPYVVGNLSHPDIFGGNGKVTPDDEALMVRATRGWTAFAATGKPSGIRGAFAKWKGAYAKKDGKDAQMYVVGGPGEGMLDYASYEDRRTRCGYIEEHIKMD</sequence>
<dbReference type="GO" id="GO:0052689">
    <property type="term" value="F:carboxylic ester hydrolase activity"/>
    <property type="evidence" value="ECO:0007669"/>
    <property type="project" value="TreeGrafter"/>
</dbReference>
<evidence type="ECO:0000313" key="7">
    <source>
        <dbReference type="Proteomes" id="UP000002762"/>
    </source>
</evidence>
<evidence type="ECO:0000256" key="2">
    <source>
        <dbReference type="ARBA" id="ARBA00022801"/>
    </source>
</evidence>
<evidence type="ECO:0000256" key="3">
    <source>
        <dbReference type="RuleBase" id="RU361235"/>
    </source>
</evidence>
<feature type="chain" id="PRO_5012610159" description="Carboxylic ester hydrolase" evidence="4">
    <location>
        <begin position="16"/>
        <end position="551"/>
    </location>
</feature>
<evidence type="ECO:0000256" key="4">
    <source>
        <dbReference type="SAM" id="SignalP"/>
    </source>
</evidence>
<evidence type="ECO:0000259" key="5">
    <source>
        <dbReference type="Pfam" id="PF00135"/>
    </source>
</evidence>
<dbReference type="AlphaFoldDB" id="J5JZT0"/>
<gene>
    <name evidence="6" type="ORF">BBA_00702</name>
</gene>
<keyword evidence="4" id="KW-0732">Signal</keyword>
<dbReference type="Pfam" id="PF00135">
    <property type="entry name" value="COesterase"/>
    <property type="match status" value="1"/>
</dbReference>
<dbReference type="PANTHER" id="PTHR43918">
    <property type="entry name" value="ACETYLCHOLINESTERASE"/>
    <property type="match status" value="1"/>
</dbReference>
<dbReference type="SUPFAM" id="SSF53474">
    <property type="entry name" value="alpha/beta-Hydrolases"/>
    <property type="match status" value="1"/>
</dbReference>
<reference evidence="6 7" key="1">
    <citation type="journal article" date="2012" name="Sci. Rep.">
        <title>Genomic perspectives on the evolution of fungal entomopathogenicity in Beauveria bassiana.</title>
        <authorList>
            <person name="Xiao G."/>
            <person name="Ying S.H."/>
            <person name="Zheng P."/>
            <person name="Wang Z.L."/>
            <person name="Zhang S."/>
            <person name="Xie X.Q."/>
            <person name="Shang Y."/>
            <person name="St Leger R.J."/>
            <person name="Zhao G.P."/>
            <person name="Wang C."/>
            <person name="Feng M.G."/>
        </authorList>
    </citation>
    <scope>NUCLEOTIDE SEQUENCE [LARGE SCALE GENOMIC DNA]</scope>
    <source>
        <strain evidence="6 7">ARSEF 2860</strain>
    </source>
</reference>
<dbReference type="InParanoid" id="J5JZT0"/>
<keyword evidence="7" id="KW-1185">Reference proteome</keyword>
<dbReference type="PROSITE" id="PS00122">
    <property type="entry name" value="CARBOXYLESTERASE_B_1"/>
    <property type="match status" value="1"/>
</dbReference>
<dbReference type="InterPro" id="IPR050654">
    <property type="entry name" value="AChE-related_enzymes"/>
</dbReference>